<dbReference type="Proteomes" id="UP000264330">
    <property type="component" value="Unassembled WGS sequence"/>
</dbReference>
<proteinExistence type="predicted"/>
<dbReference type="RefSeq" id="WP_013072342.1">
    <property type="nucleotide sequence ID" value="NZ_CAJXAW010000088.1"/>
</dbReference>
<comment type="caution">
    <text evidence="2">The sequence shown here is derived from an EMBL/GenBank/DDBJ whole genome shotgun (WGS) entry which is preliminary data.</text>
</comment>
<feature type="coiled-coil region" evidence="1">
    <location>
        <begin position="49"/>
        <end position="76"/>
    </location>
</feature>
<reference evidence="2 3" key="1">
    <citation type="journal article" date="2018" name="Nat. Biotechnol.">
        <title>A standardized bacterial taxonomy based on genome phylogeny substantially revises the tree of life.</title>
        <authorList>
            <person name="Parks D.H."/>
            <person name="Chuvochina M."/>
            <person name="Waite D.W."/>
            <person name="Rinke C."/>
            <person name="Skarshewski A."/>
            <person name="Chaumeil P.A."/>
            <person name="Hugenholtz P."/>
        </authorList>
    </citation>
    <scope>NUCLEOTIDE SEQUENCE [LARGE SCALE GENOMIC DNA]</scope>
    <source>
        <strain evidence="2">UBA9359</strain>
    </source>
</reference>
<name>A0A3D5J0A5_9FLAO</name>
<dbReference type="EMBL" id="DPMF01000237">
    <property type="protein sequence ID" value="HCV81374.1"/>
    <property type="molecule type" value="Genomic_DNA"/>
</dbReference>
<sequence length="97" mass="11265">MDDFNEVKLITGEFKPGEAEEILFSIIEDKIRFNSRQIFSYEERGIDGAERYNKRIEELQQSKDKIAAIINRSKAENKILSIESSIVIKEKPEITDN</sequence>
<evidence type="ECO:0000256" key="1">
    <source>
        <dbReference type="SAM" id="Coils"/>
    </source>
</evidence>
<protein>
    <submittedName>
        <fullName evidence="2">Uncharacterized protein</fullName>
    </submittedName>
</protein>
<evidence type="ECO:0000313" key="3">
    <source>
        <dbReference type="Proteomes" id="UP000264330"/>
    </source>
</evidence>
<dbReference type="AlphaFoldDB" id="A0A3D5J0A5"/>
<keyword evidence="1" id="KW-0175">Coiled coil</keyword>
<evidence type="ECO:0000313" key="2">
    <source>
        <dbReference type="EMBL" id="HCV81374.1"/>
    </source>
</evidence>
<gene>
    <name evidence="2" type="ORF">DGQ38_10030</name>
</gene>
<organism evidence="2 3">
    <name type="scientific">Zunongwangia profunda</name>
    <dbReference type="NCBI Taxonomy" id="398743"/>
    <lineage>
        <taxon>Bacteria</taxon>
        <taxon>Pseudomonadati</taxon>
        <taxon>Bacteroidota</taxon>
        <taxon>Flavobacteriia</taxon>
        <taxon>Flavobacteriales</taxon>
        <taxon>Flavobacteriaceae</taxon>
        <taxon>Zunongwangia</taxon>
    </lineage>
</organism>
<accession>A0A3D5J0A5</accession>
<dbReference type="OMA" id="NCMIEIN"/>